<proteinExistence type="predicted"/>
<keyword evidence="5" id="KW-1185">Reference proteome</keyword>
<dbReference type="EMBL" id="JAVAIM010000001">
    <property type="protein sequence ID" value="MDP4575138.1"/>
    <property type="molecule type" value="Genomic_DNA"/>
</dbReference>
<dbReference type="Proteomes" id="UP001240639">
    <property type="component" value="Unassembled WGS sequence"/>
</dbReference>
<comment type="caution">
    <text evidence="4">The sequence shown here is derived from an EMBL/GenBank/DDBJ whole genome shotgun (WGS) entry which is preliminary data.</text>
</comment>
<evidence type="ECO:0000256" key="1">
    <source>
        <dbReference type="ARBA" id="ARBA00022729"/>
    </source>
</evidence>
<feature type="domain" description="Outer membrane protein beta-barrel" evidence="3">
    <location>
        <begin position="9"/>
        <end position="184"/>
    </location>
</feature>
<sequence>MKKIAFITAAAAAAIALPSAAQAQDVVPGNGFIGVQAGVHDLGLDDELGDIGPGLELDDSSPIFGIFAGYDVPVGPALFIGAEANYNFGTDALDGDYGANARLGFSVPGGAKIYGRAGIQAIKVDYSEIIDDDSIDFDGIDDTESDYLVGIGADVPVGRAFVRGNLDTISFDTLRATVGVGLRF</sequence>
<dbReference type="SUPFAM" id="SSF56925">
    <property type="entry name" value="OMPA-like"/>
    <property type="match status" value="1"/>
</dbReference>
<evidence type="ECO:0000313" key="5">
    <source>
        <dbReference type="Proteomes" id="UP001240639"/>
    </source>
</evidence>
<feature type="signal peptide" evidence="2">
    <location>
        <begin position="1"/>
        <end position="23"/>
    </location>
</feature>
<dbReference type="Pfam" id="PF13505">
    <property type="entry name" value="OMP_b-brl"/>
    <property type="match status" value="1"/>
</dbReference>
<dbReference type="InterPro" id="IPR011250">
    <property type="entry name" value="OMP/PagP_B-barrel"/>
</dbReference>
<dbReference type="Gene3D" id="2.40.160.20">
    <property type="match status" value="1"/>
</dbReference>
<reference evidence="4 5" key="1">
    <citation type="submission" date="2023-08" db="EMBL/GenBank/DDBJ databases">
        <title>genomic of G39.</title>
        <authorList>
            <person name="Wang Y."/>
        </authorList>
    </citation>
    <scope>NUCLEOTIDE SEQUENCE [LARGE SCALE GENOMIC DNA]</scope>
    <source>
        <strain evidence="4 5">G39</strain>
    </source>
</reference>
<dbReference type="RefSeq" id="WP_305932476.1">
    <property type="nucleotide sequence ID" value="NZ_JAVAIM010000001.1"/>
</dbReference>
<evidence type="ECO:0000259" key="3">
    <source>
        <dbReference type="Pfam" id="PF13505"/>
    </source>
</evidence>
<name>A0ABT9HPR5_9SPHN</name>
<keyword evidence="1 2" id="KW-0732">Signal</keyword>
<organism evidence="4 5">
    <name type="scientific">Qipengyuania profundimaris</name>
    <dbReference type="NCBI Taxonomy" id="3067652"/>
    <lineage>
        <taxon>Bacteria</taxon>
        <taxon>Pseudomonadati</taxon>
        <taxon>Pseudomonadota</taxon>
        <taxon>Alphaproteobacteria</taxon>
        <taxon>Sphingomonadales</taxon>
        <taxon>Erythrobacteraceae</taxon>
        <taxon>Qipengyuania</taxon>
    </lineage>
</organism>
<evidence type="ECO:0000256" key="2">
    <source>
        <dbReference type="SAM" id="SignalP"/>
    </source>
</evidence>
<gene>
    <name evidence="4" type="ORF">Q9K02_08330</name>
</gene>
<accession>A0ABT9HPR5</accession>
<dbReference type="InterPro" id="IPR027385">
    <property type="entry name" value="Beta-barrel_OMP"/>
</dbReference>
<protein>
    <submittedName>
        <fullName evidence="4">Outer membrane beta-barrel protein</fullName>
    </submittedName>
</protein>
<feature type="chain" id="PRO_5045762611" evidence="2">
    <location>
        <begin position="24"/>
        <end position="184"/>
    </location>
</feature>
<evidence type="ECO:0000313" key="4">
    <source>
        <dbReference type="EMBL" id="MDP4575138.1"/>
    </source>
</evidence>